<accession>A0ABT3PZS5</accession>
<dbReference type="RefSeq" id="WP_265789967.1">
    <property type="nucleotide sequence ID" value="NZ_BAABRS010000002.1"/>
</dbReference>
<dbReference type="Proteomes" id="UP001207337">
    <property type="component" value="Unassembled WGS sequence"/>
</dbReference>
<sequence length="338" mass="38063">MRLIQLQHSEQGRRVAKVDEPKLTLIDKKFTSCYALFGEIIENNHSAEEFINGQLTDQKIEYNPVYEGSGKWRILPAFDHPDNSLGCMLSGTGLTHKASAKNRQQMHKKMADEDDLTDSMEMYLWGEKGGKPGTGKIGVQPEWFFKGNGSALRGLNDPLEVPPYANDGGEEPEIAGLYYIAKDGRPFRVGFAIANEFSDHVMEKKNYLYLAPSKLRSPAIGPELILDGDFQNISGKVSIERDENEIWSKEIKSGEQNMAHSLENLEYHHFKYEQHRIPGMVHIHFFGADAFSFGEGISLQDGDRMNVSFEGFGRTLQNPVKVSDKQEEVISSLNIGQF</sequence>
<protein>
    <recommendedName>
        <fullName evidence="3">GguC protein</fullName>
    </recommendedName>
</protein>
<reference evidence="1 2" key="1">
    <citation type="submission" date="2021-11" db="EMBL/GenBank/DDBJ databases">
        <title>Aliifidinibius sp. nov., a new bacterium isolated from saline soil.</title>
        <authorList>
            <person name="Galisteo C."/>
            <person name="De La Haba R."/>
            <person name="Sanchez-Porro C."/>
            <person name="Ventosa A."/>
        </authorList>
    </citation>
    <scope>NUCLEOTIDE SEQUENCE [LARGE SCALE GENOMIC DNA]</scope>
    <source>
        <strain evidence="1 2">KACC 190600</strain>
    </source>
</reference>
<keyword evidence="2" id="KW-1185">Reference proteome</keyword>
<organism evidence="1 2">
    <name type="scientific">Fodinibius salicampi</name>
    <dbReference type="NCBI Taxonomy" id="1920655"/>
    <lineage>
        <taxon>Bacteria</taxon>
        <taxon>Pseudomonadati</taxon>
        <taxon>Balneolota</taxon>
        <taxon>Balneolia</taxon>
        <taxon>Balneolales</taxon>
        <taxon>Balneolaceae</taxon>
        <taxon>Fodinibius</taxon>
    </lineage>
</organism>
<gene>
    <name evidence="1" type="ORF">LQ318_10590</name>
</gene>
<comment type="caution">
    <text evidence="1">The sequence shown here is derived from an EMBL/GenBank/DDBJ whole genome shotgun (WGS) entry which is preliminary data.</text>
</comment>
<dbReference type="NCBIfam" id="NF040903">
    <property type="entry name" value="GguC"/>
    <property type="match status" value="1"/>
</dbReference>
<dbReference type="InterPro" id="IPR009645">
    <property type="entry name" value="GguC"/>
</dbReference>
<dbReference type="Gene3D" id="3.90.850.10">
    <property type="entry name" value="Fumarylacetoacetase-like, C-terminal domain"/>
    <property type="match status" value="1"/>
</dbReference>
<dbReference type="EMBL" id="JAJNDC010000002">
    <property type="protein sequence ID" value="MCW9713355.1"/>
    <property type="molecule type" value="Genomic_DNA"/>
</dbReference>
<name>A0ABT3PZS5_9BACT</name>
<evidence type="ECO:0000313" key="2">
    <source>
        <dbReference type="Proteomes" id="UP001207337"/>
    </source>
</evidence>
<dbReference type="SUPFAM" id="SSF56529">
    <property type="entry name" value="FAH"/>
    <property type="match status" value="1"/>
</dbReference>
<dbReference type="InterPro" id="IPR036663">
    <property type="entry name" value="Fumarylacetoacetase_C_sf"/>
</dbReference>
<evidence type="ECO:0008006" key="3">
    <source>
        <dbReference type="Google" id="ProtNLM"/>
    </source>
</evidence>
<proteinExistence type="predicted"/>
<evidence type="ECO:0000313" key="1">
    <source>
        <dbReference type="EMBL" id="MCW9713355.1"/>
    </source>
</evidence>